<comment type="caution">
    <text evidence="2">The sequence shown here is derived from an EMBL/GenBank/DDBJ whole genome shotgun (WGS) entry which is preliminary data.</text>
</comment>
<evidence type="ECO:0000256" key="1">
    <source>
        <dbReference type="SAM" id="Phobius"/>
    </source>
</evidence>
<gene>
    <name evidence="2" type="ORF">BFV95_4069</name>
</gene>
<keyword evidence="1" id="KW-0472">Membrane</keyword>
<evidence type="ECO:0000313" key="3">
    <source>
        <dbReference type="Proteomes" id="UP000095392"/>
    </source>
</evidence>
<name>A0AB36FTD9_ALTMA</name>
<dbReference type="EMBL" id="MIPY01000035">
    <property type="protein sequence ID" value="OES26302.1"/>
    <property type="molecule type" value="Genomic_DNA"/>
</dbReference>
<protein>
    <recommendedName>
        <fullName evidence="4">Lipoprotein</fullName>
    </recommendedName>
</protein>
<dbReference type="Proteomes" id="UP000095392">
    <property type="component" value="Unassembled WGS sequence"/>
</dbReference>
<feature type="transmembrane region" description="Helical" evidence="1">
    <location>
        <begin position="12"/>
        <end position="32"/>
    </location>
</feature>
<accession>A0AB36FTD9</accession>
<keyword evidence="3" id="KW-1185">Reference proteome</keyword>
<dbReference type="AlphaFoldDB" id="A0AB36FTD9"/>
<keyword evidence="1" id="KW-1133">Transmembrane helix</keyword>
<organism evidence="2 3">
    <name type="scientific">Alteromonas macleodii</name>
    <name type="common">Pseudoalteromonas macleodii</name>
    <dbReference type="NCBI Taxonomy" id="28108"/>
    <lineage>
        <taxon>Bacteria</taxon>
        <taxon>Pseudomonadati</taxon>
        <taxon>Pseudomonadota</taxon>
        <taxon>Gammaproteobacteria</taxon>
        <taxon>Alteromonadales</taxon>
        <taxon>Alteromonadaceae</taxon>
        <taxon>Alteromonas/Salinimonas group</taxon>
        <taxon>Alteromonas</taxon>
    </lineage>
</organism>
<reference evidence="2 3" key="1">
    <citation type="submission" date="2016-09" db="EMBL/GenBank/DDBJ databases">
        <title>Draft Genome Sequence of four Alteromonas macleodii strains isolated from copper coupons and grown long-term at elevated copper levels.</title>
        <authorList>
            <person name="Cusick K."/>
            <person name="Dale J."/>
            <person name="Little B."/>
            <person name="Biffinger J."/>
        </authorList>
    </citation>
    <scope>NUCLEOTIDE SEQUENCE [LARGE SCALE GENOMIC DNA]</scope>
    <source>
        <strain evidence="2 3">KCP01</strain>
    </source>
</reference>
<evidence type="ECO:0008006" key="4">
    <source>
        <dbReference type="Google" id="ProtNLM"/>
    </source>
</evidence>
<keyword evidence="1" id="KW-0812">Transmembrane</keyword>
<sequence>MKTKVVRFDHASVSIALSFTESFSLACILFTAKQRYNKAQRSQ</sequence>
<proteinExistence type="predicted"/>
<evidence type="ECO:0000313" key="2">
    <source>
        <dbReference type="EMBL" id="OES26302.1"/>
    </source>
</evidence>